<organism evidence="1 2">
    <name type="scientific">Araneus ventricosus</name>
    <name type="common">Orbweaver spider</name>
    <name type="synonym">Epeira ventricosa</name>
    <dbReference type="NCBI Taxonomy" id="182803"/>
    <lineage>
        <taxon>Eukaryota</taxon>
        <taxon>Metazoa</taxon>
        <taxon>Ecdysozoa</taxon>
        <taxon>Arthropoda</taxon>
        <taxon>Chelicerata</taxon>
        <taxon>Arachnida</taxon>
        <taxon>Araneae</taxon>
        <taxon>Araneomorphae</taxon>
        <taxon>Entelegynae</taxon>
        <taxon>Araneoidea</taxon>
        <taxon>Araneidae</taxon>
        <taxon>Araneus</taxon>
    </lineage>
</organism>
<gene>
    <name evidence="1" type="ORF">AVEN_194620_1</name>
</gene>
<comment type="caution">
    <text evidence="1">The sequence shown here is derived from an EMBL/GenBank/DDBJ whole genome shotgun (WGS) entry which is preliminary data.</text>
</comment>
<sequence>MSLKAIWFSQSCHSGRMKYTTSTLSSMPSSESGKTFRAVTENQALKSTVKLPHTATPLHTPPFTIRYDPSLEMGPRAHHHFVPHQRNDIRLLMGCSQSIYHGVPGETSVKEM</sequence>
<name>A0A4Y2A886_ARAVE</name>
<dbReference type="Proteomes" id="UP000499080">
    <property type="component" value="Unassembled WGS sequence"/>
</dbReference>
<protein>
    <submittedName>
        <fullName evidence="1">Uncharacterized protein</fullName>
    </submittedName>
</protein>
<proteinExistence type="predicted"/>
<evidence type="ECO:0000313" key="2">
    <source>
        <dbReference type="Proteomes" id="UP000499080"/>
    </source>
</evidence>
<reference evidence="1 2" key="1">
    <citation type="journal article" date="2019" name="Sci. Rep.">
        <title>Orb-weaving spider Araneus ventricosus genome elucidates the spidroin gene catalogue.</title>
        <authorList>
            <person name="Kono N."/>
            <person name="Nakamura H."/>
            <person name="Ohtoshi R."/>
            <person name="Moran D.A.P."/>
            <person name="Shinohara A."/>
            <person name="Yoshida Y."/>
            <person name="Fujiwara M."/>
            <person name="Mori M."/>
            <person name="Tomita M."/>
            <person name="Arakawa K."/>
        </authorList>
    </citation>
    <scope>NUCLEOTIDE SEQUENCE [LARGE SCALE GENOMIC DNA]</scope>
</reference>
<keyword evidence="2" id="KW-1185">Reference proteome</keyword>
<evidence type="ECO:0000313" key="1">
    <source>
        <dbReference type="EMBL" id="GBL75436.1"/>
    </source>
</evidence>
<dbReference type="EMBL" id="BGPR01000007">
    <property type="protein sequence ID" value="GBL75436.1"/>
    <property type="molecule type" value="Genomic_DNA"/>
</dbReference>
<accession>A0A4Y2A886</accession>
<dbReference type="AlphaFoldDB" id="A0A4Y2A886"/>